<dbReference type="InterPro" id="IPR014710">
    <property type="entry name" value="RmlC-like_jellyroll"/>
</dbReference>
<reference evidence="5 6" key="1">
    <citation type="submission" date="2022-07" db="EMBL/GenBank/DDBJ databases">
        <title>Genome sequence of Terrisporobacter mayombei DSM6539.</title>
        <authorList>
            <person name="Boeer T."/>
            <person name="Bengelsdorf F.R."/>
            <person name="Daniel R."/>
            <person name="Poehlein A."/>
        </authorList>
    </citation>
    <scope>NUCLEOTIDE SEQUENCE [LARGE SCALE GENOMIC DNA]</scope>
    <source>
        <strain evidence="5 6">DSM 6539</strain>
    </source>
</reference>
<dbReference type="InterPro" id="IPR037923">
    <property type="entry name" value="HTH-like"/>
</dbReference>
<dbReference type="InterPro" id="IPR020449">
    <property type="entry name" value="Tscrpt_reg_AraC-type_HTH"/>
</dbReference>
<dbReference type="InterPro" id="IPR018060">
    <property type="entry name" value="HTH_AraC"/>
</dbReference>
<dbReference type="Pfam" id="PF12833">
    <property type="entry name" value="HTH_18"/>
    <property type="match status" value="1"/>
</dbReference>
<dbReference type="InterPro" id="IPR018062">
    <property type="entry name" value="HTH_AraC-typ_CS"/>
</dbReference>
<sequence length="297" mass="35213">MQQYNIVIDENKKETTDHGSFEFPLAIYTTDISKNVIGFIDWHWHDELQFCVITKGRVVFNINDCQVILNKGDGLFINSHQIHRAKNYENTNSSYICFDFHPKLISSFMGSLINTKYIEPYVNNSSIEYCTLSENLSWQSNIIHKLFCIYEIYNDKSFGFEFKIFMNLLEIWKDFFEFYFKSFEEKELNYNSLRLKSIITYINNHYMEKIQLEDVAKVVNLSKSACCREFKKHMKCTIFEYLINYRLVMATKLLVSSDYSVTEIAYNCGFGTTSYFIDKFKNKTGVSPYVYRKNSRL</sequence>
<dbReference type="Gene3D" id="2.60.120.10">
    <property type="entry name" value="Jelly Rolls"/>
    <property type="match status" value="1"/>
</dbReference>
<dbReference type="PROSITE" id="PS00041">
    <property type="entry name" value="HTH_ARAC_FAMILY_1"/>
    <property type="match status" value="1"/>
</dbReference>
<dbReference type="RefSeq" id="WP_228104592.1">
    <property type="nucleotide sequence ID" value="NZ_CP101637.1"/>
</dbReference>
<protein>
    <submittedName>
        <fullName evidence="5">HTH-type transcriptional activator RhaS</fullName>
    </submittedName>
</protein>
<evidence type="ECO:0000256" key="2">
    <source>
        <dbReference type="ARBA" id="ARBA00023125"/>
    </source>
</evidence>
<dbReference type="EMBL" id="CP101637">
    <property type="protein sequence ID" value="WMT80341.1"/>
    <property type="molecule type" value="Genomic_DNA"/>
</dbReference>
<dbReference type="SUPFAM" id="SSF51215">
    <property type="entry name" value="Regulatory protein AraC"/>
    <property type="match status" value="1"/>
</dbReference>
<dbReference type="PANTHER" id="PTHR43280">
    <property type="entry name" value="ARAC-FAMILY TRANSCRIPTIONAL REGULATOR"/>
    <property type="match status" value="1"/>
</dbReference>
<dbReference type="InterPro" id="IPR009057">
    <property type="entry name" value="Homeodomain-like_sf"/>
</dbReference>
<dbReference type="Pfam" id="PF02311">
    <property type="entry name" value="AraC_binding"/>
    <property type="match status" value="1"/>
</dbReference>
<accession>A0ABY9PYD4</accession>
<keyword evidence="2" id="KW-0238">DNA-binding</keyword>
<dbReference type="PRINTS" id="PR00032">
    <property type="entry name" value="HTHARAC"/>
</dbReference>
<evidence type="ECO:0000256" key="1">
    <source>
        <dbReference type="ARBA" id="ARBA00023015"/>
    </source>
</evidence>
<dbReference type="CDD" id="cd02208">
    <property type="entry name" value="cupin_RmlC-like"/>
    <property type="match status" value="1"/>
</dbReference>
<keyword evidence="3" id="KW-0804">Transcription</keyword>
<keyword evidence="6" id="KW-1185">Reference proteome</keyword>
<evidence type="ECO:0000256" key="3">
    <source>
        <dbReference type="ARBA" id="ARBA00023163"/>
    </source>
</evidence>
<name>A0ABY9PYD4_9FIRM</name>
<dbReference type="SUPFAM" id="SSF46689">
    <property type="entry name" value="Homeodomain-like"/>
    <property type="match status" value="2"/>
</dbReference>
<organism evidence="5 6">
    <name type="scientific">Terrisporobacter mayombei</name>
    <dbReference type="NCBI Taxonomy" id="1541"/>
    <lineage>
        <taxon>Bacteria</taxon>
        <taxon>Bacillati</taxon>
        <taxon>Bacillota</taxon>
        <taxon>Clostridia</taxon>
        <taxon>Peptostreptococcales</taxon>
        <taxon>Peptostreptococcaceae</taxon>
        <taxon>Terrisporobacter</taxon>
    </lineage>
</organism>
<gene>
    <name evidence="5" type="primary">rhaS_2</name>
    <name evidence="5" type="ORF">TEMA_06560</name>
</gene>
<evidence type="ECO:0000313" key="5">
    <source>
        <dbReference type="EMBL" id="WMT80341.1"/>
    </source>
</evidence>
<keyword evidence="1" id="KW-0805">Transcription regulation</keyword>
<proteinExistence type="predicted"/>
<dbReference type="SMART" id="SM00342">
    <property type="entry name" value="HTH_ARAC"/>
    <property type="match status" value="1"/>
</dbReference>
<dbReference type="InterPro" id="IPR003313">
    <property type="entry name" value="AraC-bd"/>
</dbReference>
<dbReference type="PANTHER" id="PTHR43280:SF28">
    <property type="entry name" value="HTH-TYPE TRANSCRIPTIONAL ACTIVATOR RHAS"/>
    <property type="match status" value="1"/>
</dbReference>
<evidence type="ECO:0000313" key="6">
    <source>
        <dbReference type="Proteomes" id="UP001235030"/>
    </source>
</evidence>
<feature type="domain" description="HTH araC/xylS-type" evidence="4">
    <location>
        <begin position="196"/>
        <end position="294"/>
    </location>
</feature>
<evidence type="ECO:0000259" key="4">
    <source>
        <dbReference type="PROSITE" id="PS01124"/>
    </source>
</evidence>
<dbReference type="PROSITE" id="PS01124">
    <property type="entry name" value="HTH_ARAC_FAMILY_2"/>
    <property type="match status" value="1"/>
</dbReference>
<dbReference type="Proteomes" id="UP001235030">
    <property type="component" value="Chromosome"/>
</dbReference>
<dbReference type="Gene3D" id="1.10.10.60">
    <property type="entry name" value="Homeodomain-like"/>
    <property type="match status" value="2"/>
</dbReference>